<name>T4VES2_PARBF</name>
<comment type="caution">
    <text evidence="1">The sequence shown here is derived from an EMBL/GenBank/DDBJ whole genome shotgun (WGS) entry which is preliminary data.</text>
</comment>
<proteinExistence type="predicted"/>
<dbReference type="Proteomes" id="UP000015688">
    <property type="component" value="Unassembled WGS sequence"/>
</dbReference>
<protein>
    <submittedName>
        <fullName evidence="1">Uncharacterized protein</fullName>
    </submittedName>
</protein>
<dbReference type="EMBL" id="AVNC01000022">
    <property type="protein sequence ID" value="EQK40023.1"/>
    <property type="molecule type" value="Genomic_DNA"/>
</dbReference>
<reference evidence="1 2" key="1">
    <citation type="submission" date="2013-06" db="EMBL/GenBank/DDBJ databases">
        <authorList>
            <person name="Walk S."/>
            <person name="Aronoff D."/>
            <person name="Young V.Y."/>
            <person name="Marsh J."/>
            <person name="Harrison L."/>
            <person name="Daugherty S.C."/>
            <person name="Shefchek K.A."/>
            <person name="Hine E.E."/>
            <person name="Tallon L.J."/>
            <person name="Sadzewicz L.K."/>
            <person name="Rasko D.A."/>
        </authorList>
    </citation>
    <scope>NUCLEOTIDE SEQUENCE [LARGE SCALE GENOMIC DNA]</scope>
    <source>
        <strain evidence="1 2">ATCC 638</strain>
    </source>
</reference>
<accession>T4VES2</accession>
<evidence type="ECO:0000313" key="1">
    <source>
        <dbReference type="EMBL" id="EQK40023.1"/>
    </source>
</evidence>
<evidence type="ECO:0000313" key="2">
    <source>
        <dbReference type="Proteomes" id="UP000015688"/>
    </source>
</evidence>
<gene>
    <name evidence="1" type="ORF">C672_3548</name>
</gene>
<dbReference type="RefSeq" id="WP_021434485.1">
    <property type="nucleotide sequence ID" value="NZ_AVNC01000022.1"/>
</dbReference>
<dbReference type="PATRIC" id="fig|1233171.3.peg.3416"/>
<dbReference type="GeneID" id="67474476"/>
<dbReference type="AlphaFoldDB" id="T4VES2"/>
<sequence length="47" mass="4845">MLDQNTDRASWGMLALVLAGISALLVKSGGNEIGNLVISSIKALFVG</sequence>
<organism evidence="1 2">
    <name type="scientific">Paraclostridium bifermentans ATCC 638 = DSM 14991</name>
    <dbReference type="NCBI Taxonomy" id="1233171"/>
    <lineage>
        <taxon>Bacteria</taxon>
        <taxon>Bacillati</taxon>
        <taxon>Bacillota</taxon>
        <taxon>Clostridia</taxon>
        <taxon>Peptostreptococcales</taxon>
        <taxon>Peptostreptococcaceae</taxon>
        <taxon>Paraclostridium</taxon>
    </lineage>
</organism>